<feature type="domain" description="Cyclin-like" evidence="12">
    <location>
        <begin position="233"/>
        <end position="317"/>
    </location>
</feature>
<evidence type="ECO:0000256" key="8">
    <source>
        <dbReference type="ARBA" id="ARBA00023163"/>
    </source>
</evidence>
<feature type="compositionally biased region" description="Basic and acidic residues" evidence="11">
    <location>
        <begin position="1"/>
        <end position="12"/>
    </location>
</feature>
<keyword evidence="9" id="KW-0539">Nucleus</keyword>
<organism evidence="13 14">
    <name type="scientific">Hyaloscypha bicolor E</name>
    <dbReference type="NCBI Taxonomy" id="1095630"/>
    <lineage>
        <taxon>Eukaryota</taxon>
        <taxon>Fungi</taxon>
        <taxon>Dikarya</taxon>
        <taxon>Ascomycota</taxon>
        <taxon>Pezizomycotina</taxon>
        <taxon>Leotiomycetes</taxon>
        <taxon>Helotiales</taxon>
        <taxon>Hyaloscyphaceae</taxon>
        <taxon>Hyaloscypha</taxon>
        <taxon>Hyaloscypha bicolor</taxon>
    </lineage>
</organism>
<keyword evidence="6" id="KW-0805">Transcription regulation</keyword>
<dbReference type="GO" id="GO:0001006">
    <property type="term" value="F:RNA polymerase III type 3 promoter sequence-specific DNA binding"/>
    <property type="evidence" value="ECO:0007669"/>
    <property type="project" value="TreeGrafter"/>
</dbReference>
<keyword evidence="14" id="KW-1185">Reference proteome</keyword>
<dbReference type="SMART" id="SM00385">
    <property type="entry name" value="CYCLIN"/>
    <property type="match status" value="2"/>
</dbReference>
<dbReference type="Proteomes" id="UP000235371">
    <property type="component" value="Unassembled WGS sequence"/>
</dbReference>
<dbReference type="GO" id="GO:0008270">
    <property type="term" value="F:zinc ion binding"/>
    <property type="evidence" value="ECO:0007669"/>
    <property type="project" value="UniProtKB-KW"/>
</dbReference>
<dbReference type="InterPro" id="IPR013763">
    <property type="entry name" value="Cyclin-like_dom"/>
</dbReference>
<reference evidence="13 14" key="1">
    <citation type="submission" date="2016-04" db="EMBL/GenBank/DDBJ databases">
        <title>A degradative enzymes factory behind the ericoid mycorrhizal symbiosis.</title>
        <authorList>
            <consortium name="DOE Joint Genome Institute"/>
            <person name="Martino E."/>
            <person name="Morin E."/>
            <person name="Grelet G."/>
            <person name="Kuo A."/>
            <person name="Kohler A."/>
            <person name="Daghino S."/>
            <person name="Barry K."/>
            <person name="Choi C."/>
            <person name="Cichocki N."/>
            <person name="Clum A."/>
            <person name="Copeland A."/>
            <person name="Hainaut M."/>
            <person name="Haridas S."/>
            <person name="Labutti K."/>
            <person name="Lindquist E."/>
            <person name="Lipzen A."/>
            <person name="Khouja H.-R."/>
            <person name="Murat C."/>
            <person name="Ohm R."/>
            <person name="Olson A."/>
            <person name="Spatafora J."/>
            <person name="Veneault-Fourrey C."/>
            <person name="Henrissat B."/>
            <person name="Grigoriev I."/>
            <person name="Martin F."/>
            <person name="Perotto S."/>
        </authorList>
    </citation>
    <scope>NUCLEOTIDE SEQUENCE [LARGE SCALE GENOMIC DNA]</scope>
    <source>
        <strain evidence="13 14">E</strain>
    </source>
</reference>
<feature type="region of interest" description="Disordered" evidence="11">
    <location>
        <begin position="592"/>
        <end position="627"/>
    </location>
</feature>
<dbReference type="GO" id="GO:0000995">
    <property type="term" value="F:RNA polymerase III general transcription initiation factor activity"/>
    <property type="evidence" value="ECO:0007669"/>
    <property type="project" value="TreeGrafter"/>
</dbReference>
<dbReference type="CDD" id="cd20554">
    <property type="entry name" value="CYCLIN_TFIIIB90_rpt2"/>
    <property type="match status" value="1"/>
</dbReference>
<dbReference type="InterPro" id="IPR036915">
    <property type="entry name" value="Cyclin-like_sf"/>
</dbReference>
<feature type="region of interest" description="Disordered" evidence="11">
    <location>
        <begin position="1"/>
        <end position="56"/>
    </location>
</feature>
<evidence type="ECO:0000256" key="5">
    <source>
        <dbReference type="ARBA" id="ARBA00022833"/>
    </source>
</evidence>
<dbReference type="SUPFAM" id="SSF47954">
    <property type="entry name" value="Cyclin-like"/>
    <property type="match status" value="2"/>
</dbReference>
<keyword evidence="3" id="KW-0479">Metal-binding</keyword>
<dbReference type="Pfam" id="PF00382">
    <property type="entry name" value="TFIIB"/>
    <property type="match status" value="2"/>
</dbReference>
<sequence length="841" mass="92437">MPPGRPPKEGAHRKPNPLRNRPPIKAPLPPIFQQKQDSAAAAAAKAAPRPARRACPNKTCSAPDVVDGVCHNCGTIVDDSNIVSEVQFGESSNGAAVVQGSFVSADQGTAKSLGPAFRRAGGMEDRESTIREGRRIMQALAGQLVIPESTIMSGVQIFKLAANNNFIQGRRMDMVAAVCLYSAARKESPCRVMLIDFADRLQVNVFKLGRTFKSLHKTITLSADGILPVLPEDLIYRFAEKLEFGEFRDKVAEDAIRMVQRMSMDWMVQGRRPSGVCGACLILAARMNNFRRTITEVVYIVKVTTHTIQKRLDEFKVTPSSALTVEEFLNNEFLETAHDPPSFYEKSEEWQKNKKKRKRRGHDGFDEEDENGENSGSNGEGEGGRSKRQKPTEPNPNPDQPVQSVELRRDADGFAIPPQPTQSHDIPIDPDLVDEAIADQTSTTFDKLVAQFGDIPDAPSNPDEDGDASSTTSAPKLRETRLVRAINVPDEWAAMEERMETEISEVINDPNTIYHAASYAKAQRRAAAHMLIAEKDNPSRNISMDVHIGEDEFADDPEVVNCILAEEEVRKKEKVWVNTNRDWLRKQQIKMWRQKQAENGPPKAKRNRKRKPRIGEGQTTAASSPAEAAINVMKERAFSKKINYNAIADIFKGISNLKNGDELGSAGTSRVTSQAGSDIGDSTEGSSRASSLAPSVAESVNSQASTGSNFLRVPKDHYVRRKKAAAASTTGTPRATSASPFAARVQSPAATDEGDDDDYVRPSPTPRARAQEPEDETEDWRSQVRNANQVGTGLDEEEEVLDDEEDYDDYGGVEAGGIPDDVSDRGFDLDDDEDIGFGDDD</sequence>
<dbReference type="OrthoDB" id="511529at2759"/>
<dbReference type="EMBL" id="KZ613780">
    <property type="protein sequence ID" value="PMD63600.1"/>
    <property type="molecule type" value="Genomic_DNA"/>
</dbReference>
<dbReference type="GO" id="GO:0000126">
    <property type="term" value="C:transcription factor TFIIIB complex"/>
    <property type="evidence" value="ECO:0007669"/>
    <property type="project" value="TreeGrafter"/>
</dbReference>
<feature type="region of interest" description="Disordered" evidence="11">
    <location>
        <begin position="452"/>
        <end position="477"/>
    </location>
</feature>
<name>A0A2J6TKQ6_9HELO</name>
<evidence type="ECO:0000313" key="13">
    <source>
        <dbReference type="EMBL" id="PMD63600.1"/>
    </source>
</evidence>
<feature type="compositionally biased region" description="Basic residues" evidence="11">
    <location>
        <begin position="603"/>
        <end position="612"/>
    </location>
</feature>
<evidence type="ECO:0000256" key="1">
    <source>
        <dbReference type="ARBA" id="ARBA00004123"/>
    </source>
</evidence>
<evidence type="ECO:0000313" key="14">
    <source>
        <dbReference type="Proteomes" id="UP000235371"/>
    </source>
</evidence>
<dbReference type="PANTHER" id="PTHR11618">
    <property type="entry name" value="TRANSCRIPTION INITIATION FACTOR IIB-RELATED"/>
    <property type="match status" value="1"/>
</dbReference>
<evidence type="ECO:0000256" key="10">
    <source>
        <dbReference type="ARBA" id="ARBA00031009"/>
    </source>
</evidence>
<dbReference type="Gene3D" id="1.10.472.10">
    <property type="entry name" value="Cyclin-like"/>
    <property type="match status" value="2"/>
</dbReference>
<dbReference type="RefSeq" id="XP_024740504.1">
    <property type="nucleotide sequence ID" value="XM_024874222.1"/>
</dbReference>
<evidence type="ECO:0000259" key="12">
    <source>
        <dbReference type="SMART" id="SM00385"/>
    </source>
</evidence>
<dbReference type="GO" id="GO:0097550">
    <property type="term" value="C:transcription preinitiation complex"/>
    <property type="evidence" value="ECO:0007669"/>
    <property type="project" value="TreeGrafter"/>
</dbReference>
<feature type="compositionally biased region" description="Polar residues" evidence="11">
    <location>
        <begin position="683"/>
        <end position="709"/>
    </location>
</feature>
<comment type="subcellular location">
    <subcellularLocation>
        <location evidence="1">Nucleus</location>
    </subcellularLocation>
</comment>
<keyword evidence="4" id="KW-0863">Zinc-finger</keyword>
<dbReference type="FunFam" id="1.10.472.10:FF:000007">
    <property type="entry name" value="Transcription factor IIIB 90 kDa subunit"/>
    <property type="match status" value="1"/>
</dbReference>
<evidence type="ECO:0000256" key="4">
    <source>
        <dbReference type="ARBA" id="ARBA00022771"/>
    </source>
</evidence>
<dbReference type="InterPro" id="IPR011665">
    <property type="entry name" value="BRF1_TBP-bd_dom"/>
</dbReference>
<feature type="compositionally biased region" description="Acidic residues" evidence="11">
    <location>
        <begin position="829"/>
        <end position="841"/>
    </location>
</feature>
<accession>A0A2J6TKQ6</accession>
<dbReference type="GO" id="GO:0070897">
    <property type="term" value="P:transcription preinitiation complex assembly"/>
    <property type="evidence" value="ECO:0007669"/>
    <property type="project" value="InterPro"/>
</dbReference>
<keyword evidence="8" id="KW-0804">Transcription</keyword>
<keyword evidence="5" id="KW-0862">Zinc</keyword>
<feature type="domain" description="Cyclin-like" evidence="12">
    <location>
        <begin position="135"/>
        <end position="217"/>
    </location>
</feature>
<dbReference type="GO" id="GO:0006384">
    <property type="term" value="P:transcription initiation at RNA polymerase III promoter"/>
    <property type="evidence" value="ECO:0007669"/>
    <property type="project" value="UniProtKB-ARBA"/>
</dbReference>
<dbReference type="STRING" id="1095630.A0A2J6TKQ6"/>
<evidence type="ECO:0000256" key="9">
    <source>
        <dbReference type="ARBA" id="ARBA00023242"/>
    </source>
</evidence>
<evidence type="ECO:0000256" key="7">
    <source>
        <dbReference type="ARBA" id="ARBA00023159"/>
    </source>
</evidence>
<dbReference type="InterPro" id="IPR013150">
    <property type="entry name" value="TFIIB_cyclin"/>
</dbReference>
<evidence type="ECO:0000256" key="3">
    <source>
        <dbReference type="ARBA" id="ARBA00022723"/>
    </source>
</evidence>
<dbReference type="FunFam" id="1.10.472.10:FF:000002">
    <property type="entry name" value="Transcription factor IIIB 90 kDa subunit"/>
    <property type="match status" value="1"/>
</dbReference>
<dbReference type="GO" id="GO:0005634">
    <property type="term" value="C:nucleus"/>
    <property type="evidence" value="ECO:0007669"/>
    <property type="project" value="UniProtKB-SubCell"/>
</dbReference>
<feature type="compositionally biased region" description="Acidic residues" evidence="11">
    <location>
        <begin position="794"/>
        <end position="811"/>
    </location>
</feature>
<dbReference type="GO" id="GO:0017025">
    <property type="term" value="F:TBP-class protein binding"/>
    <property type="evidence" value="ECO:0007669"/>
    <property type="project" value="InterPro"/>
</dbReference>
<comment type="similarity">
    <text evidence="2">Belongs to the TFIIB family.</text>
</comment>
<evidence type="ECO:0000256" key="2">
    <source>
        <dbReference type="ARBA" id="ARBA00010857"/>
    </source>
</evidence>
<feature type="compositionally biased region" description="Polar residues" evidence="11">
    <location>
        <begin position="727"/>
        <end position="739"/>
    </location>
</feature>
<keyword evidence="7" id="KW-0010">Activator</keyword>
<feature type="region of interest" description="Disordered" evidence="11">
    <location>
        <begin position="338"/>
        <end position="403"/>
    </location>
</feature>
<dbReference type="InterPro" id="IPR000812">
    <property type="entry name" value="TFIIB"/>
</dbReference>
<proteinExistence type="inferred from homology"/>
<protein>
    <recommendedName>
        <fullName evidence="10">B-related factor 1</fullName>
    </recommendedName>
</protein>
<dbReference type="Gene3D" id="1.20.5.650">
    <property type="entry name" value="Single helix bin"/>
    <property type="match status" value="1"/>
</dbReference>
<dbReference type="InParanoid" id="A0A2J6TKQ6"/>
<dbReference type="GeneID" id="36582302"/>
<dbReference type="PANTHER" id="PTHR11618:SF4">
    <property type="entry name" value="TRANSCRIPTION FACTOR IIIB 90 KDA SUBUNIT"/>
    <property type="match status" value="1"/>
</dbReference>
<dbReference type="FunCoup" id="A0A2J6TKQ6">
    <property type="interactions" value="467"/>
</dbReference>
<feature type="region of interest" description="Disordered" evidence="11">
    <location>
        <begin position="664"/>
        <end position="841"/>
    </location>
</feature>
<dbReference type="AlphaFoldDB" id="A0A2J6TKQ6"/>
<evidence type="ECO:0000256" key="6">
    <source>
        <dbReference type="ARBA" id="ARBA00023015"/>
    </source>
</evidence>
<feature type="compositionally biased region" description="Low complexity" evidence="11">
    <location>
        <begin position="39"/>
        <end position="49"/>
    </location>
</feature>
<evidence type="ECO:0000256" key="11">
    <source>
        <dbReference type="SAM" id="MobiDB-lite"/>
    </source>
</evidence>
<feature type="compositionally biased region" description="Polar residues" evidence="11">
    <location>
        <begin position="666"/>
        <end position="676"/>
    </location>
</feature>
<gene>
    <name evidence="13" type="ORF">K444DRAFT_522661</name>
</gene>
<dbReference type="Pfam" id="PF07741">
    <property type="entry name" value="BRF1"/>
    <property type="match status" value="1"/>
</dbReference>